<keyword evidence="1" id="KW-0175">Coiled coil</keyword>
<comment type="caution">
    <text evidence="2">The sequence shown here is derived from an EMBL/GenBank/DDBJ whole genome shotgun (WGS) entry which is preliminary data.</text>
</comment>
<protein>
    <submittedName>
        <fullName evidence="2">Replication initiator protein A</fullName>
    </submittedName>
</protein>
<keyword evidence="3" id="KW-1185">Reference proteome</keyword>
<organism evidence="2 3">
    <name type="scientific">Haloferula chungangensis</name>
    <dbReference type="NCBI Taxonomy" id="1048331"/>
    <lineage>
        <taxon>Bacteria</taxon>
        <taxon>Pseudomonadati</taxon>
        <taxon>Verrucomicrobiota</taxon>
        <taxon>Verrucomicrobiia</taxon>
        <taxon>Verrucomicrobiales</taxon>
        <taxon>Verrucomicrobiaceae</taxon>
        <taxon>Haloferula</taxon>
    </lineage>
</organism>
<sequence>MNSEENQSDELQEGQLNLFPGYLAFSAGKDELNFAEFPIAALANRINPDIKTITYEDEIRDSKTGKLVERKLQITGSDLYGLPTSADDEVILALINLSRLQGFSSRTVAFNRHQIISMLGWKNAAHYYKRIKESINRWLGVSLYYDNAWREKGKQSWGSEAFHLIDNIAWAENGEMSEITWNKRIFESFESGNLKALDLQTYRDLKSPTARRIYRFLDKRFGLGQSQWSFDLEKFAYNKIGLGRDSYSDMAQVKRQLAGAIKQLEEVNFIMPCNPKQRFTKVSRGVWKVHFERYRHQIQDPLPIVIDEETECESKLVGLGMGRTIARKLLAEYGEVHVGERIEWFEYREHKRQNGGIRSIPGYLVKSIKDGEFAAPDGFVSRAEKLAKAARAEKNKAEKANAEAKKRKEEAELQAQEEREIAAAMAIFEAFPAELQVEIEDVATDGFTQSGEEIRRMLIAAEIEKRQTDGSLD</sequence>
<dbReference type="Pfam" id="PF10134">
    <property type="entry name" value="RPA"/>
    <property type="match status" value="1"/>
</dbReference>
<name>A0ABW2LDW3_9BACT</name>
<feature type="coiled-coil region" evidence="1">
    <location>
        <begin position="380"/>
        <end position="421"/>
    </location>
</feature>
<reference evidence="3" key="1">
    <citation type="journal article" date="2019" name="Int. J. Syst. Evol. Microbiol.">
        <title>The Global Catalogue of Microorganisms (GCM) 10K type strain sequencing project: providing services to taxonomists for standard genome sequencing and annotation.</title>
        <authorList>
            <consortium name="The Broad Institute Genomics Platform"/>
            <consortium name="The Broad Institute Genome Sequencing Center for Infectious Disease"/>
            <person name="Wu L."/>
            <person name="Ma J."/>
        </authorList>
    </citation>
    <scope>NUCLEOTIDE SEQUENCE [LARGE SCALE GENOMIC DNA]</scope>
    <source>
        <strain evidence="3">CGMCC 4.1467</strain>
    </source>
</reference>
<evidence type="ECO:0000256" key="1">
    <source>
        <dbReference type="SAM" id="Coils"/>
    </source>
</evidence>
<dbReference type="InterPro" id="IPR018777">
    <property type="entry name" value="Replication_initiator_prot_A"/>
</dbReference>
<dbReference type="Proteomes" id="UP001596472">
    <property type="component" value="Unassembled WGS sequence"/>
</dbReference>
<evidence type="ECO:0000313" key="2">
    <source>
        <dbReference type="EMBL" id="MFC7339523.1"/>
    </source>
</evidence>
<gene>
    <name evidence="2" type="ORF">ACFQY0_20190</name>
</gene>
<dbReference type="EMBL" id="JBHTBS010000019">
    <property type="protein sequence ID" value="MFC7339523.1"/>
    <property type="molecule type" value="Genomic_DNA"/>
</dbReference>
<proteinExistence type="predicted"/>
<evidence type="ECO:0000313" key="3">
    <source>
        <dbReference type="Proteomes" id="UP001596472"/>
    </source>
</evidence>
<dbReference type="RefSeq" id="WP_379716501.1">
    <property type="nucleotide sequence ID" value="NZ_JBHTBS010000019.1"/>
</dbReference>
<accession>A0ABW2LDW3</accession>